<dbReference type="FunFam" id="3.30.160.60:FF:000419">
    <property type="entry name" value="Early growth response protein 4"/>
    <property type="match status" value="1"/>
</dbReference>
<dbReference type="GO" id="GO:0048568">
    <property type="term" value="P:embryonic organ development"/>
    <property type="evidence" value="ECO:0007669"/>
    <property type="project" value="Ensembl"/>
</dbReference>
<keyword evidence="10 13" id="KW-0804">Transcription</keyword>
<name>A0A8C9WG11_SCLFO</name>
<evidence type="ECO:0000256" key="6">
    <source>
        <dbReference type="ARBA" id="ARBA00022833"/>
    </source>
</evidence>
<dbReference type="GO" id="GO:0021654">
    <property type="term" value="P:rhombomere boundary formation"/>
    <property type="evidence" value="ECO:0007669"/>
    <property type="project" value="Ensembl"/>
</dbReference>
<dbReference type="GO" id="GO:0048932">
    <property type="term" value="P:myelination of posterior lateral line nerve axons"/>
    <property type="evidence" value="ECO:0007669"/>
    <property type="project" value="Ensembl"/>
</dbReference>
<comment type="subcellular location">
    <subcellularLocation>
        <location evidence="1 13">Nucleus</location>
    </subcellularLocation>
</comment>
<evidence type="ECO:0000256" key="11">
    <source>
        <dbReference type="ARBA" id="ARBA00023242"/>
    </source>
</evidence>
<dbReference type="SMART" id="SM00355">
    <property type="entry name" value="ZnF_C2H2"/>
    <property type="match status" value="3"/>
</dbReference>
<evidence type="ECO:0000256" key="12">
    <source>
        <dbReference type="PROSITE-ProRule" id="PRU00042"/>
    </source>
</evidence>
<dbReference type="SUPFAM" id="SSF57667">
    <property type="entry name" value="beta-beta-alpha zinc fingers"/>
    <property type="match status" value="2"/>
</dbReference>
<dbReference type="GO" id="GO:0005634">
    <property type="term" value="C:nucleus"/>
    <property type="evidence" value="ECO:0007669"/>
    <property type="project" value="UniProtKB-SubCell"/>
</dbReference>
<feature type="domain" description="C2H2-type" evidence="15">
    <location>
        <begin position="330"/>
        <end position="357"/>
    </location>
</feature>
<accession>A0A8C9WG11</accession>
<dbReference type="InterPro" id="IPR021849">
    <property type="entry name" value="EGR_N"/>
</dbReference>
<evidence type="ECO:0000256" key="3">
    <source>
        <dbReference type="ARBA" id="ARBA00022723"/>
    </source>
</evidence>
<dbReference type="GeneTree" id="ENSGT00940000158394"/>
<keyword evidence="7 13" id="KW-0805">Transcription regulation</keyword>
<gene>
    <name evidence="16" type="primary">EGR2</name>
    <name evidence="16" type="synonym">egr2b</name>
</gene>
<dbReference type="PANTHER" id="PTHR23235">
    <property type="entry name" value="KRUEPPEL-LIKE TRANSCRIPTION FACTOR"/>
    <property type="match status" value="1"/>
</dbReference>
<evidence type="ECO:0000259" key="15">
    <source>
        <dbReference type="PROSITE" id="PS50157"/>
    </source>
</evidence>
<evidence type="ECO:0000256" key="1">
    <source>
        <dbReference type="ARBA" id="ARBA00004123"/>
    </source>
</evidence>
<keyword evidence="3 13" id="KW-0479">Metal-binding</keyword>
<dbReference type="InterPro" id="IPR036236">
    <property type="entry name" value="Znf_C2H2_sf"/>
</dbReference>
<feature type="compositionally biased region" description="Polar residues" evidence="14">
    <location>
        <begin position="405"/>
        <end position="422"/>
    </location>
</feature>
<sequence length="428" mass="46735">MMTAKTLEKTLGILHPHSESIYSVDEISTTLPSSLTIFPNADLGAHYDHISGTSGDGLINGDMSIEKRSLDLSYPSSFSQPAAPRNQTFTYMGKFSIDSQYPGNWNPEGVINIVSAGILGMTQPSSASSSPASSVSPNHFSSTVSCTMAQNPSDMDPIYSPPPPYSGCGEVYQDSSAFLSTSTCPISYPPPSYSSPKASTESGLFPIIPDYAGFFQSPCQRDMPTIPDRKPFSCPLESFRVPPPLTPLNTIRNFTLGGPASEGPRLPTAYSPQNLPLRPILRPRKYPNRPSKTPVHERPYPCPAEGCDRRFSRSDELTRHIRIHTGHKPFQCRICMRNFSRSDHLTTHIRTHTGEKPFACDFCGRKFARSDERKRHTKIHLRQKERKSSSTPSSASTNSERSAGGINTPSGVCSSGSAQLGQCPSRGV</sequence>
<keyword evidence="9" id="KW-0010">Activator</keyword>
<keyword evidence="4" id="KW-0677">Repeat</keyword>
<evidence type="ECO:0000313" key="16">
    <source>
        <dbReference type="Ensembl" id="ENSSFOP00015073295.1"/>
    </source>
</evidence>
<evidence type="ECO:0000256" key="5">
    <source>
        <dbReference type="ARBA" id="ARBA00022771"/>
    </source>
</evidence>
<feature type="compositionally biased region" description="Basic residues" evidence="14">
    <location>
        <begin position="375"/>
        <end position="385"/>
    </location>
</feature>
<keyword evidence="6 13" id="KW-0862">Zinc</keyword>
<feature type="compositionally biased region" description="Low complexity" evidence="14">
    <location>
        <begin position="389"/>
        <end position="403"/>
    </location>
</feature>
<dbReference type="Pfam" id="PF00096">
    <property type="entry name" value="zf-C2H2"/>
    <property type="match status" value="3"/>
</dbReference>
<reference evidence="16" key="3">
    <citation type="submission" date="2025-09" db="UniProtKB">
        <authorList>
            <consortium name="Ensembl"/>
        </authorList>
    </citation>
    <scope>IDENTIFICATION</scope>
</reference>
<dbReference type="FunFam" id="3.30.160.60:FF:000837">
    <property type="entry name" value="E3 SUMO-protein ligase EGR2 isoform X1"/>
    <property type="match status" value="1"/>
</dbReference>
<evidence type="ECO:0000256" key="7">
    <source>
        <dbReference type="ARBA" id="ARBA00023015"/>
    </source>
</evidence>
<reference evidence="16 17" key="1">
    <citation type="submission" date="2019-04" db="EMBL/GenBank/DDBJ databases">
        <authorList>
            <consortium name="Wellcome Sanger Institute Data Sharing"/>
        </authorList>
    </citation>
    <scope>NUCLEOTIDE SEQUENCE [LARGE SCALE GENOMIC DNA]</scope>
</reference>
<dbReference type="PROSITE" id="PS00028">
    <property type="entry name" value="ZINC_FINGER_C2H2_1"/>
    <property type="match status" value="3"/>
</dbReference>
<dbReference type="GO" id="GO:0000978">
    <property type="term" value="F:RNA polymerase II cis-regulatory region sequence-specific DNA binding"/>
    <property type="evidence" value="ECO:0007669"/>
    <property type="project" value="TreeGrafter"/>
</dbReference>
<dbReference type="OrthoDB" id="8197458at2759"/>
<dbReference type="GO" id="GO:0021575">
    <property type="term" value="P:hindbrain morphogenesis"/>
    <property type="evidence" value="ECO:0007669"/>
    <property type="project" value="Ensembl"/>
</dbReference>
<dbReference type="PANTHER" id="PTHR23235:SF54">
    <property type="entry name" value="E3 SUMO-PROTEIN LIGASE EGR2"/>
    <property type="match status" value="1"/>
</dbReference>
<keyword evidence="17" id="KW-1185">Reference proteome</keyword>
<organism evidence="16 17">
    <name type="scientific">Scleropages formosus</name>
    <name type="common">Asian bonytongue</name>
    <name type="synonym">Osteoglossum formosum</name>
    <dbReference type="NCBI Taxonomy" id="113540"/>
    <lineage>
        <taxon>Eukaryota</taxon>
        <taxon>Metazoa</taxon>
        <taxon>Chordata</taxon>
        <taxon>Craniata</taxon>
        <taxon>Vertebrata</taxon>
        <taxon>Euteleostomi</taxon>
        <taxon>Actinopterygii</taxon>
        <taxon>Neopterygii</taxon>
        <taxon>Teleostei</taxon>
        <taxon>Osteoglossocephala</taxon>
        <taxon>Osteoglossomorpha</taxon>
        <taxon>Osteoglossiformes</taxon>
        <taxon>Osteoglossidae</taxon>
        <taxon>Scleropages</taxon>
    </lineage>
</organism>
<dbReference type="InterPro" id="IPR013087">
    <property type="entry name" value="Znf_C2H2_type"/>
</dbReference>
<comment type="similarity">
    <text evidence="2 13">Belongs to the EGR C2H2-type zinc-finger protein family.</text>
</comment>
<protein>
    <submittedName>
        <fullName evidence="16">Early growth response 2b</fullName>
    </submittedName>
</protein>
<keyword evidence="8 13" id="KW-0238">DNA-binding</keyword>
<feature type="domain" description="C2H2-type" evidence="15">
    <location>
        <begin position="358"/>
        <end position="385"/>
    </location>
</feature>
<keyword evidence="5 12" id="KW-0863">Zinc-finger</keyword>
<dbReference type="GO" id="GO:0000981">
    <property type="term" value="F:DNA-binding transcription factor activity, RNA polymerase II-specific"/>
    <property type="evidence" value="ECO:0007669"/>
    <property type="project" value="TreeGrafter"/>
</dbReference>
<evidence type="ECO:0000256" key="9">
    <source>
        <dbReference type="ARBA" id="ARBA00023159"/>
    </source>
</evidence>
<feature type="region of interest" description="Disordered" evidence="14">
    <location>
        <begin position="262"/>
        <end position="300"/>
    </location>
</feature>
<feature type="region of interest" description="Disordered" evidence="14">
    <location>
        <begin position="371"/>
        <end position="428"/>
    </location>
</feature>
<dbReference type="Gene3D" id="3.30.160.60">
    <property type="entry name" value="Classic Zinc Finger"/>
    <property type="match status" value="3"/>
</dbReference>
<dbReference type="AlphaFoldDB" id="A0A8C9WG11"/>
<dbReference type="GO" id="GO:0008270">
    <property type="term" value="F:zinc ion binding"/>
    <property type="evidence" value="ECO:0007669"/>
    <property type="project" value="UniProtKB-KW"/>
</dbReference>
<dbReference type="Proteomes" id="UP000694397">
    <property type="component" value="Chromosome 24"/>
</dbReference>
<dbReference type="Pfam" id="PF11928">
    <property type="entry name" value="DUF3446"/>
    <property type="match status" value="1"/>
</dbReference>
<dbReference type="FunFam" id="3.30.160.60:FF:000324">
    <property type="entry name" value="Early growth response protein 4"/>
    <property type="match status" value="1"/>
</dbReference>
<evidence type="ECO:0000313" key="17">
    <source>
        <dbReference type="Proteomes" id="UP000694397"/>
    </source>
</evidence>
<keyword evidence="11 13" id="KW-0539">Nucleus</keyword>
<evidence type="ECO:0000256" key="14">
    <source>
        <dbReference type="SAM" id="MobiDB-lite"/>
    </source>
</evidence>
<reference evidence="16" key="2">
    <citation type="submission" date="2025-08" db="UniProtKB">
        <authorList>
            <consortium name="Ensembl"/>
        </authorList>
    </citation>
    <scope>IDENTIFICATION</scope>
</reference>
<feature type="domain" description="C2H2-type" evidence="15">
    <location>
        <begin position="300"/>
        <end position="329"/>
    </location>
</feature>
<dbReference type="Ensembl" id="ENSSFOT00015072652.1">
    <property type="protein sequence ID" value="ENSSFOP00015073295.1"/>
    <property type="gene ID" value="ENSSFOG00015031404.1"/>
</dbReference>
<evidence type="ECO:0000256" key="2">
    <source>
        <dbReference type="ARBA" id="ARBA00005682"/>
    </source>
</evidence>
<evidence type="ECO:0000256" key="13">
    <source>
        <dbReference type="RuleBase" id="RU363046"/>
    </source>
</evidence>
<evidence type="ECO:0000256" key="4">
    <source>
        <dbReference type="ARBA" id="ARBA00022737"/>
    </source>
</evidence>
<proteinExistence type="inferred from homology"/>
<evidence type="ECO:0000256" key="8">
    <source>
        <dbReference type="ARBA" id="ARBA00023125"/>
    </source>
</evidence>
<dbReference type="PROSITE" id="PS50157">
    <property type="entry name" value="ZINC_FINGER_C2H2_2"/>
    <property type="match status" value="3"/>
</dbReference>
<evidence type="ECO:0000256" key="10">
    <source>
        <dbReference type="ARBA" id="ARBA00023163"/>
    </source>
</evidence>